<proteinExistence type="inferred from homology"/>
<evidence type="ECO:0000313" key="3">
    <source>
        <dbReference type="EMBL" id="CAF4416961.1"/>
    </source>
</evidence>
<dbReference type="EMBL" id="CAJOBB010026580">
    <property type="protein sequence ID" value="CAF4416961.1"/>
    <property type="molecule type" value="Genomic_DNA"/>
</dbReference>
<feature type="domain" description="Interferon-related developmental regulator N-terminal" evidence="2">
    <location>
        <begin position="3"/>
        <end position="104"/>
    </location>
</feature>
<dbReference type="Proteomes" id="UP000663868">
    <property type="component" value="Unassembled WGS sequence"/>
</dbReference>
<evidence type="ECO:0000259" key="2">
    <source>
        <dbReference type="Pfam" id="PF05004"/>
    </source>
</evidence>
<dbReference type="AlphaFoldDB" id="A0A820Q559"/>
<reference evidence="3" key="1">
    <citation type="submission" date="2021-02" db="EMBL/GenBank/DDBJ databases">
        <authorList>
            <person name="Nowell W R."/>
        </authorList>
    </citation>
    <scope>NUCLEOTIDE SEQUENCE</scope>
</reference>
<sequence length="105" mass="11832">RTLQTLFSQKYVSDLVINRSESLTDQLITCLRKGNESEGKLAAIVTSLFFIQLGEPNDELFLQFRDIILPILRDESKSSSIRKNYAQAIGIICFIACEDISSTVE</sequence>
<comment type="caution">
    <text evidence="3">The sequence shown here is derived from an EMBL/GenBank/DDBJ whole genome shotgun (WGS) entry which is preliminary data.</text>
</comment>
<protein>
    <recommendedName>
        <fullName evidence="2">Interferon-related developmental regulator N-terminal domain-containing protein</fullName>
    </recommendedName>
</protein>
<evidence type="ECO:0000256" key="1">
    <source>
        <dbReference type="ARBA" id="ARBA00008828"/>
    </source>
</evidence>
<evidence type="ECO:0000313" key="4">
    <source>
        <dbReference type="Proteomes" id="UP000663868"/>
    </source>
</evidence>
<dbReference type="PANTHER" id="PTHR12354:SF1">
    <property type="entry name" value="INTERFERON-RELATED DEVELOPMENTAL REGULATOR 1"/>
    <property type="match status" value="1"/>
</dbReference>
<comment type="similarity">
    <text evidence="1">Belongs to the IFRD family.</text>
</comment>
<feature type="non-terminal residue" evidence="3">
    <location>
        <position position="1"/>
    </location>
</feature>
<dbReference type="Pfam" id="PF05004">
    <property type="entry name" value="IFRD"/>
    <property type="match status" value="1"/>
</dbReference>
<dbReference type="SUPFAM" id="SSF48371">
    <property type="entry name" value="ARM repeat"/>
    <property type="match status" value="1"/>
</dbReference>
<accession>A0A820Q559</accession>
<gene>
    <name evidence="3" type="ORF">KXQ929_LOCUS51947</name>
</gene>
<name>A0A820Q559_9BILA</name>
<dbReference type="InterPro" id="IPR016024">
    <property type="entry name" value="ARM-type_fold"/>
</dbReference>
<organism evidence="3 4">
    <name type="scientific">Adineta steineri</name>
    <dbReference type="NCBI Taxonomy" id="433720"/>
    <lineage>
        <taxon>Eukaryota</taxon>
        <taxon>Metazoa</taxon>
        <taxon>Spiralia</taxon>
        <taxon>Gnathifera</taxon>
        <taxon>Rotifera</taxon>
        <taxon>Eurotatoria</taxon>
        <taxon>Bdelloidea</taxon>
        <taxon>Adinetida</taxon>
        <taxon>Adinetidae</taxon>
        <taxon>Adineta</taxon>
    </lineage>
</organism>
<dbReference type="InterPro" id="IPR039777">
    <property type="entry name" value="IFRD"/>
</dbReference>
<dbReference type="PANTHER" id="PTHR12354">
    <property type="entry name" value="INTERFERON-RELATED DEVELOPMENTAL REGULATOR"/>
    <property type="match status" value="1"/>
</dbReference>
<dbReference type="InterPro" id="IPR007701">
    <property type="entry name" value="Interferon-rel_develop_reg_N"/>
</dbReference>